<evidence type="ECO:0000256" key="1">
    <source>
        <dbReference type="ARBA" id="ARBA00004236"/>
    </source>
</evidence>
<evidence type="ECO:0000256" key="5">
    <source>
        <dbReference type="ARBA" id="ARBA00023136"/>
    </source>
</evidence>
<dbReference type="RefSeq" id="WP_015404011.1">
    <property type="nucleotide sequence ID" value="NC_020304.1"/>
</dbReference>
<dbReference type="CDD" id="cd02522">
    <property type="entry name" value="GT_2_like_a"/>
    <property type="match status" value="1"/>
</dbReference>
<protein>
    <submittedName>
        <fullName evidence="7">Glycosyl transferase</fullName>
    </submittedName>
</protein>
<sequence length="232" mass="25578">MISTQKKTSTISIIVPTLNEAGNLPLLQAAAAEVAELIVVDGGSTDDTVNIARGLGFRVKKETGSGGRGMQLNSGAKSASSKILLFLHADTQLPSDFSTLVQRCLDNPKVSLGAFSLKVDEGGLLLNYIIALANLRSRLLHIPYGDQSFFMRKEDFIKIGGFQEVPIMEDFMLVKAAKKRGRIETLPQTVTTSSRRWQRLGPIRTTFINQLIVMGYYLGVSPRKLAEFYRKR</sequence>
<feature type="domain" description="Glycosyltransferase 2-like" evidence="6">
    <location>
        <begin position="12"/>
        <end position="151"/>
    </location>
</feature>
<evidence type="ECO:0000256" key="3">
    <source>
        <dbReference type="ARBA" id="ARBA00022676"/>
    </source>
</evidence>
<proteinExistence type="predicted"/>
<dbReference type="STRING" id="1167006.UWK_01762"/>
<dbReference type="Pfam" id="PF00535">
    <property type="entry name" value="Glycos_transf_2"/>
    <property type="match status" value="1"/>
</dbReference>
<name>M1PF47_DESSD</name>
<keyword evidence="8" id="KW-1185">Reference proteome</keyword>
<dbReference type="EMBL" id="CP003985">
    <property type="protein sequence ID" value="AGF78320.1"/>
    <property type="molecule type" value="Genomic_DNA"/>
</dbReference>
<dbReference type="PANTHER" id="PTHR43646">
    <property type="entry name" value="GLYCOSYLTRANSFERASE"/>
    <property type="match status" value="1"/>
</dbReference>
<dbReference type="KEGG" id="dsf:UWK_01762"/>
<reference evidence="8" key="1">
    <citation type="journal article" date="2013" name="Stand. Genomic Sci.">
        <title>Complete genome sequence of Desulfocapsa sulfexigens, a marine deltaproteobacterium specialized in disproportionating inorganic sulfur compounds.</title>
        <authorList>
            <person name="Finster K.W."/>
            <person name="Kjeldsen K.U."/>
            <person name="Kube M."/>
            <person name="Reinhardt R."/>
            <person name="Mussmann M."/>
            <person name="Amann R."/>
            <person name="Schreiber L."/>
        </authorList>
    </citation>
    <scope>NUCLEOTIDE SEQUENCE [LARGE SCALE GENOMIC DNA]</scope>
    <source>
        <strain evidence="8">DSM 10523 / SB164P1</strain>
    </source>
</reference>
<dbReference type="InterPro" id="IPR029044">
    <property type="entry name" value="Nucleotide-diphossugar_trans"/>
</dbReference>
<keyword evidence="2" id="KW-1003">Cell membrane</keyword>
<evidence type="ECO:0000256" key="4">
    <source>
        <dbReference type="ARBA" id="ARBA00022679"/>
    </source>
</evidence>
<gene>
    <name evidence="7" type="ordered locus">UWK_01762</name>
</gene>
<organism evidence="7 8">
    <name type="scientific">Desulfocapsa sulfexigens (strain DSM 10523 / SB164P1)</name>
    <dbReference type="NCBI Taxonomy" id="1167006"/>
    <lineage>
        <taxon>Bacteria</taxon>
        <taxon>Pseudomonadati</taxon>
        <taxon>Thermodesulfobacteriota</taxon>
        <taxon>Desulfobulbia</taxon>
        <taxon>Desulfobulbales</taxon>
        <taxon>Desulfocapsaceae</taxon>
        <taxon>Desulfocapsa</taxon>
    </lineage>
</organism>
<dbReference type="Proteomes" id="UP000011721">
    <property type="component" value="Chromosome"/>
</dbReference>
<evidence type="ECO:0000313" key="8">
    <source>
        <dbReference type="Proteomes" id="UP000011721"/>
    </source>
</evidence>
<dbReference type="InterPro" id="IPR026461">
    <property type="entry name" value="Trfase_2_rSAM/seldom_assoc"/>
</dbReference>
<evidence type="ECO:0000259" key="6">
    <source>
        <dbReference type="Pfam" id="PF00535"/>
    </source>
</evidence>
<dbReference type="HOGENOM" id="CLU_025996_17_3_7"/>
<dbReference type="AlphaFoldDB" id="M1PF47"/>
<evidence type="ECO:0000313" key="7">
    <source>
        <dbReference type="EMBL" id="AGF78320.1"/>
    </source>
</evidence>
<dbReference type="eggNOG" id="COG1215">
    <property type="taxonomic scope" value="Bacteria"/>
</dbReference>
<dbReference type="PANTHER" id="PTHR43646:SF2">
    <property type="entry name" value="GLYCOSYLTRANSFERASE 2-LIKE DOMAIN-CONTAINING PROTEIN"/>
    <property type="match status" value="1"/>
</dbReference>
<keyword evidence="3" id="KW-0328">Glycosyltransferase</keyword>
<comment type="subcellular location">
    <subcellularLocation>
        <location evidence="1">Cell membrane</location>
    </subcellularLocation>
</comment>
<keyword evidence="5" id="KW-0472">Membrane</keyword>
<dbReference type="InterPro" id="IPR001173">
    <property type="entry name" value="Glyco_trans_2-like"/>
</dbReference>
<dbReference type="OrthoDB" id="9798250at2"/>
<accession>M1PF47</accession>
<keyword evidence="4 7" id="KW-0808">Transferase</keyword>
<dbReference type="NCBIfam" id="TIGR04283">
    <property type="entry name" value="glyco_like_mftF"/>
    <property type="match status" value="1"/>
</dbReference>
<dbReference type="SUPFAM" id="SSF53448">
    <property type="entry name" value="Nucleotide-diphospho-sugar transferases"/>
    <property type="match status" value="1"/>
</dbReference>
<dbReference type="GO" id="GO:0005886">
    <property type="term" value="C:plasma membrane"/>
    <property type="evidence" value="ECO:0007669"/>
    <property type="project" value="UniProtKB-SubCell"/>
</dbReference>
<evidence type="ECO:0000256" key="2">
    <source>
        <dbReference type="ARBA" id="ARBA00022475"/>
    </source>
</evidence>
<dbReference type="GO" id="GO:0016757">
    <property type="term" value="F:glycosyltransferase activity"/>
    <property type="evidence" value="ECO:0007669"/>
    <property type="project" value="UniProtKB-KW"/>
</dbReference>
<dbReference type="Gene3D" id="3.90.550.10">
    <property type="entry name" value="Spore Coat Polysaccharide Biosynthesis Protein SpsA, Chain A"/>
    <property type="match status" value="1"/>
</dbReference>